<keyword evidence="2" id="KW-0732">Signal</keyword>
<accession>A0A2H0Z062</accession>
<evidence type="ECO:0000313" key="4">
    <source>
        <dbReference type="Proteomes" id="UP000228687"/>
    </source>
</evidence>
<evidence type="ECO:0000313" key="3">
    <source>
        <dbReference type="EMBL" id="PIS43372.1"/>
    </source>
</evidence>
<protein>
    <submittedName>
        <fullName evidence="3">Uncharacterized protein</fullName>
    </submittedName>
</protein>
<dbReference type="AlphaFoldDB" id="A0A2H0Z062"/>
<dbReference type="Proteomes" id="UP000228687">
    <property type="component" value="Unassembled WGS sequence"/>
</dbReference>
<name>A0A2H0Z062_9BACT</name>
<feature type="signal peptide" evidence="2">
    <location>
        <begin position="1"/>
        <end position="24"/>
    </location>
</feature>
<evidence type="ECO:0000256" key="1">
    <source>
        <dbReference type="SAM" id="MobiDB-lite"/>
    </source>
</evidence>
<gene>
    <name evidence="3" type="ORF">COT23_01660</name>
</gene>
<organism evidence="3 4">
    <name type="scientific">Candidatus Kaiserbacteria bacterium CG08_land_8_20_14_0_20_50_21</name>
    <dbReference type="NCBI Taxonomy" id="1974604"/>
    <lineage>
        <taxon>Bacteria</taxon>
        <taxon>Candidatus Kaiseribacteriota</taxon>
    </lineage>
</organism>
<proteinExistence type="predicted"/>
<comment type="caution">
    <text evidence="3">The sequence shown here is derived from an EMBL/GenBank/DDBJ whole genome shotgun (WGS) entry which is preliminary data.</text>
</comment>
<sequence>MNAAPSILKRVTILSAVAALVATAGLFAPGDTVATGSFTSRNLDLKIDSRAWYNGESVPSSTWSLKKLVPGTDKFFNFGDIKPGDFGKTVVSIHPSKSKSWLCLDFSNFENKDNTQNEPESAVDQNGLATGELGTGMKFFGWIDDGDGAFEPPRENPLFGTSTRSALTTINNKSYTIADATHGPACQDGGTKYVGIAWCVGSMFVNLTNGKMSCDGSELGNAAQTDSISVDVSIRAMPASQDERFTCGTKPRSEEENRERIGDDVWHEVGNRS</sequence>
<feature type="chain" id="PRO_5013614683" evidence="2">
    <location>
        <begin position="25"/>
        <end position="273"/>
    </location>
</feature>
<feature type="region of interest" description="Disordered" evidence="1">
    <location>
        <begin position="243"/>
        <end position="273"/>
    </location>
</feature>
<reference evidence="4" key="1">
    <citation type="submission" date="2017-09" db="EMBL/GenBank/DDBJ databases">
        <title>Depth-based differentiation of microbial function through sediment-hosted aquifers and enrichment of novel symbionts in the deep terrestrial subsurface.</title>
        <authorList>
            <person name="Probst A.J."/>
            <person name="Ladd B."/>
            <person name="Jarett J.K."/>
            <person name="Geller-Mcgrath D.E."/>
            <person name="Sieber C.M.K."/>
            <person name="Emerson J.B."/>
            <person name="Anantharaman K."/>
            <person name="Thomas B.C."/>
            <person name="Malmstrom R."/>
            <person name="Stieglmeier M."/>
            <person name="Klingl A."/>
            <person name="Woyke T."/>
            <person name="Ryan C.M."/>
            <person name="Banfield J.F."/>
        </authorList>
    </citation>
    <scope>NUCLEOTIDE SEQUENCE [LARGE SCALE GENOMIC DNA]</scope>
</reference>
<evidence type="ECO:0000256" key="2">
    <source>
        <dbReference type="SAM" id="SignalP"/>
    </source>
</evidence>
<dbReference type="EMBL" id="PEXT01000033">
    <property type="protein sequence ID" value="PIS43372.1"/>
    <property type="molecule type" value="Genomic_DNA"/>
</dbReference>